<dbReference type="AlphaFoldDB" id="A0A061E4U7"/>
<sequence length="98" mass="11293">MHLLLILGFVFLLTGAPFAWGLGPSESQNQQTGRSQFSPSPILVYFFHLFPFIWFFFFIFLSYERNKKLNFGLIAGFPCTDDTYLTNSNLNHVSLSLF</sequence>
<reference evidence="3 4" key="1">
    <citation type="journal article" date="2013" name="Genome Biol.">
        <title>The genome sequence of the most widely cultivated cacao type and its use to identify candidate genes regulating pod color.</title>
        <authorList>
            <person name="Motamayor J.C."/>
            <person name="Mockaitis K."/>
            <person name="Schmutz J."/>
            <person name="Haiminen N."/>
            <person name="Iii D.L."/>
            <person name="Cornejo O."/>
            <person name="Findley S.D."/>
            <person name="Zheng P."/>
            <person name="Utro F."/>
            <person name="Royaert S."/>
            <person name="Saski C."/>
            <person name="Jenkins J."/>
            <person name="Podicheti R."/>
            <person name="Zhao M."/>
            <person name="Scheffler B.E."/>
            <person name="Stack J.C."/>
            <person name="Feltus F.A."/>
            <person name="Mustiga G.M."/>
            <person name="Amores F."/>
            <person name="Phillips W."/>
            <person name="Marelli J.P."/>
            <person name="May G.D."/>
            <person name="Shapiro H."/>
            <person name="Ma J."/>
            <person name="Bustamante C.D."/>
            <person name="Schnell R.J."/>
            <person name="Main D."/>
            <person name="Gilbert D."/>
            <person name="Parida L."/>
            <person name="Kuhn D.N."/>
        </authorList>
    </citation>
    <scope>NUCLEOTIDE SEQUENCE [LARGE SCALE GENOMIC DNA]</scope>
    <source>
        <strain evidence="4">cv. Matina 1-6</strain>
    </source>
</reference>
<dbReference type="Proteomes" id="UP000026915">
    <property type="component" value="Chromosome 2"/>
</dbReference>
<keyword evidence="1" id="KW-1133">Transmembrane helix</keyword>
<feature type="signal peptide" evidence="2">
    <location>
        <begin position="1"/>
        <end position="21"/>
    </location>
</feature>
<organism evidence="3 4">
    <name type="scientific">Theobroma cacao</name>
    <name type="common">Cacao</name>
    <name type="synonym">Cocoa</name>
    <dbReference type="NCBI Taxonomy" id="3641"/>
    <lineage>
        <taxon>Eukaryota</taxon>
        <taxon>Viridiplantae</taxon>
        <taxon>Streptophyta</taxon>
        <taxon>Embryophyta</taxon>
        <taxon>Tracheophyta</taxon>
        <taxon>Spermatophyta</taxon>
        <taxon>Magnoliopsida</taxon>
        <taxon>eudicotyledons</taxon>
        <taxon>Gunneridae</taxon>
        <taxon>Pentapetalae</taxon>
        <taxon>rosids</taxon>
        <taxon>malvids</taxon>
        <taxon>Malvales</taxon>
        <taxon>Malvaceae</taxon>
        <taxon>Byttnerioideae</taxon>
        <taxon>Theobroma</taxon>
    </lineage>
</organism>
<evidence type="ECO:0000313" key="4">
    <source>
        <dbReference type="Proteomes" id="UP000026915"/>
    </source>
</evidence>
<gene>
    <name evidence="3" type="ORF">TCM_008354</name>
</gene>
<evidence type="ECO:0000256" key="1">
    <source>
        <dbReference type="SAM" id="Phobius"/>
    </source>
</evidence>
<keyword evidence="2" id="KW-0732">Signal</keyword>
<feature type="chain" id="PRO_5001597017" evidence="2">
    <location>
        <begin position="22"/>
        <end position="98"/>
    </location>
</feature>
<feature type="transmembrane region" description="Helical" evidence="1">
    <location>
        <begin position="45"/>
        <end position="63"/>
    </location>
</feature>
<dbReference type="HOGENOM" id="CLU_2337767_0_0_1"/>
<dbReference type="Gramene" id="EOX99632">
    <property type="protein sequence ID" value="EOX99632"/>
    <property type="gene ID" value="TCM_008354"/>
</dbReference>
<evidence type="ECO:0000256" key="2">
    <source>
        <dbReference type="SAM" id="SignalP"/>
    </source>
</evidence>
<proteinExistence type="predicted"/>
<keyword evidence="4" id="KW-1185">Reference proteome</keyword>
<name>A0A061E4U7_THECC</name>
<protein>
    <submittedName>
        <fullName evidence="3">Uncharacterized protein</fullName>
    </submittedName>
</protein>
<evidence type="ECO:0000313" key="3">
    <source>
        <dbReference type="EMBL" id="EOX99632.1"/>
    </source>
</evidence>
<dbReference type="EMBL" id="CM001880">
    <property type="protein sequence ID" value="EOX99632.1"/>
    <property type="molecule type" value="Genomic_DNA"/>
</dbReference>
<dbReference type="InParanoid" id="A0A061E4U7"/>
<keyword evidence="1" id="KW-0472">Membrane</keyword>
<keyword evidence="1" id="KW-0812">Transmembrane</keyword>
<accession>A0A061E4U7</accession>